<evidence type="ECO:0000313" key="12">
    <source>
        <dbReference type="Proteomes" id="UP000006727"/>
    </source>
</evidence>
<dbReference type="GO" id="GO:0010436">
    <property type="term" value="F:carotenoid dioxygenase activity"/>
    <property type="evidence" value="ECO:0000318"/>
    <property type="project" value="GO_Central"/>
</dbReference>
<proteinExistence type="inferred from homology"/>
<dbReference type="PANTHER" id="PTHR10543">
    <property type="entry name" value="BETA-CAROTENE DIOXYGENASE"/>
    <property type="match status" value="1"/>
</dbReference>
<dbReference type="Gramene" id="Pp3c21_12920V3.3">
    <property type="protein sequence ID" value="Pp3c21_12920V3.3"/>
    <property type="gene ID" value="Pp3c21_12920"/>
</dbReference>
<feature type="binding site" evidence="8">
    <location>
        <position position="419"/>
    </location>
    <ligand>
        <name>Fe cation</name>
        <dbReference type="ChEBI" id="CHEBI:24875"/>
        <note>catalytic</note>
    </ligand>
</feature>
<evidence type="ECO:0000256" key="1">
    <source>
        <dbReference type="ARBA" id="ARBA00006787"/>
    </source>
</evidence>
<reference evidence="10 12" key="2">
    <citation type="journal article" date="2018" name="Plant J.">
        <title>The Physcomitrella patens chromosome-scale assembly reveals moss genome structure and evolution.</title>
        <authorList>
            <person name="Lang D."/>
            <person name="Ullrich K.K."/>
            <person name="Murat F."/>
            <person name="Fuchs J."/>
            <person name="Jenkins J."/>
            <person name="Haas F.B."/>
            <person name="Piednoel M."/>
            <person name="Gundlach H."/>
            <person name="Van Bel M."/>
            <person name="Meyberg R."/>
            <person name="Vives C."/>
            <person name="Morata J."/>
            <person name="Symeonidi A."/>
            <person name="Hiss M."/>
            <person name="Muchero W."/>
            <person name="Kamisugi Y."/>
            <person name="Saleh O."/>
            <person name="Blanc G."/>
            <person name="Decker E.L."/>
            <person name="van Gessel N."/>
            <person name="Grimwood J."/>
            <person name="Hayes R.D."/>
            <person name="Graham S.W."/>
            <person name="Gunter L.E."/>
            <person name="McDaniel S.F."/>
            <person name="Hoernstein S.N.W."/>
            <person name="Larsson A."/>
            <person name="Li F.W."/>
            <person name="Perroud P.F."/>
            <person name="Phillips J."/>
            <person name="Ranjan P."/>
            <person name="Rokshar D.S."/>
            <person name="Rothfels C.J."/>
            <person name="Schneider L."/>
            <person name="Shu S."/>
            <person name="Stevenson D.W."/>
            <person name="Thummler F."/>
            <person name="Tillich M."/>
            <person name="Villarreal Aguilar J.C."/>
            <person name="Widiez T."/>
            <person name="Wong G.K."/>
            <person name="Wymore A."/>
            <person name="Zhang Y."/>
            <person name="Zimmer A.D."/>
            <person name="Quatrano R.S."/>
            <person name="Mayer K.F.X."/>
            <person name="Goodstein D."/>
            <person name="Casacuberta J.M."/>
            <person name="Vandepoele K."/>
            <person name="Reski R."/>
            <person name="Cuming A.C."/>
            <person name="Tuskan G.A."/>
            <person name="Maumus F."/>
            <person name="Salse J."/>
            <person name="Schmutz J."/>
            <person name="Rensing S.A."/>
        </authorList>
    </citation>
    <scope>NUCLEOTIDE SEQUENCE [LARGE SCALE GENOMIC DNA]</scope>
    <source>
        <strain evidence="11 12">cv. Gransden 2004</strain>
    </source>
</reference>
<feature type="binding site" evidence="8">
    <location>
        <position position="609"/>
    </location>
    <ligand>
        <name>Fe cation</name>
        <dbReference type="ChEBI" id="CHEBI:24875"/>
        <note>catalytic</note>
    </ligand>
</feature>
<keyword evidence="3" id="KW-0223">Dioxygenase</keyword>
<dbReference type="Proteomes" id="UP000006727">
    <property type="component" value="Chromosome 21"/>
</dbReference>
<dbReference type="OrthoDB" id="1069523at2759"/>
<gene>
    <name evidence="11" type="primary">LOC112274349</name>
    <name evidence="10" type="ORF">PHYPA_026098</name>
</gene>
<dbReference type="KEGG" id="ppp:112274349"/>
<dbReference type="GO" id="GO:0009570">
    <property type="term" value="C:chloroplast stroma"/>
    <property type="evidence" value="ECO:0000318"/>
    <property type="project" value="GO_Central"/>
</dbReference>
<evidence type="ECO:0000256" key="8">
    <source>
        <dbReference type="PIRSR" id="PIRSR604294-1"/>
    </source>
</evidence>
<evidence type="ECO:0000256" key="5">
    <source>
        <dbReference type="ARBA" id="ARBA00023004"/>
    </source>
</evidence>
<keyword evidence="5 8" id="KW-0408">Iron</keyword>
<dbReference type="EnsemblPlants" id="Pp3c21_12920V3.1">
    <property type="protein sequence ID" value="Pp3c21_12920V3.1"/>
    <property type="gene ID" value="Pp3c21_12920"/>
</dbReference>
<name>A0A2K1IRS0_PHYPA</name>
<comment type="cofactor">
    <cofactor evidence="8">
        <name>Fe(2+)</name>
        <dbReference type="ChEBI" id="CHEBI:29033"/>
    </cofactor>
    <text evidence="8">Binds 1 Fe(2+) ion per subunit.</text>
</comment>
<keyword evidence="4" id="KW-0560">Oxidoreductase</keyword>
<sequence>MDTGMASSYLTTSLFPGSNIPSLSKSTVSLPFPLQLFGAHGMAEVHWRRGLSVAASTQNPSPWVAEPDVKEGDRERDDGYGAGSLNHVYYNPKKVEFRRPKVGSWAASVCDFVERAVVWAFDAGLSDKKAYLLFDNYAPVEELGPVGDLPIIGTIPECLNGEFVRVGPNPRLKPISGYHWFDGDGMMHGLNIKDGKATYVARFVKTSRLQQEEYYGAAKFLKIGQLKGLRGLFYIAVEKLRLSLGVLDESNGLYGGNTAFVYHNNRLLALHEIDKPYAIRVLDDGDLQTMGLQDYEQRLGHSFTAHPKIDSTTGELFMFAYQEKVPYLIYRVISKNGTLREPVPITIPECVMMHDFAITENYALFMDLPLRFNPTGLPKGEFIFKFDPSKESRFGILPRYATDESQIRWCKIPTCFIFHNANAWEEGDEVVLITCRMPGIELDLELEFKKEKAWSVFSKLFEFRMNLKTGEVKQRQLSSLSTDFPRINEEYTGRKTRFVYCGVFDELNRVIGVVKYDLDEEPCLTTGDLQKGGNVAGVFSLGPGRSGSEAIFVPLKRGMEGPEDDGYLILFVYDENKGTSEAVIIDAKTMAADPVATVKLPRRVPYGFHAHFVSQEQLMQQA</sequence>
<dbReference type="EMBL" id="ABEU02000021">
    <property type="protein sequence ID" value="PNR31974.1"/>
    <property type="molecule type" value="Genomic_DNA"/>
</dbReference>
<reference evidence="10 12" key="1">
    <citation type="journal article" date="2008" name="Science">
        <title>The Physcomitrella genome reveals evolutionary insights into the conquest of land by plants.</title>
        <authorList>
            <person name="Rensing S."/>
            <person name="Lang D."/>
            <person name="Zimmer A."/>
            <person name="Terry A."/>
            <person name="Salamov A."/>
            <person name="Shapiro H."/>
            <person name="Nishiyama T."/>
            <person name="Perroud P.-F."/>
            <person name="Lindquist E."/>
            <person name="Kamisugi Y."/>
            <person name="Tanahashi T."/>
            <person name="Sakakibara K."/>
            <person name="Fujita T."/>
            <person name="Oishi K."/>
            <person name="Shin-I T."/>
            <person name="Kuroki Y."/>
            <person name="Toyoda A."/>
            <person name="Suzuki Y."/>
            <person name="Hashimoto A."/>
            <person name="Yamaguchi K."/>
            <person name="Sugano A."/>
            <person name="Kohara Y."/>
            <person name="Fujiyama A."/>
            <person name="Anterola A."/>
            <person name="Aoki S."/>
            <person name="Ashton N."/>
            <person name="Barbazuk W.B."/>
            <person name="Barker E."/>
            <person name="Bennetzen J."/>
            <person name="Bezanilla M."/>
            <person name="Blankenship R."/>
            <person name="Cho S.H."/>
            <person name="Dutcher S."/>
            <person name="Estelle M."/>
            <person name="Fawcett J.A."/>
            <person name="Gundlach H."/>
            <person name="Hanada K."/>
            <person name="Heyl A."/>
            <person name="Hicks K.A."/>
            <person name="Hugh J."/>
            <person name="Lohr M."/>
            <person name="Mayer K."/>
            <person name="Melkozernov A."/>
            <person name="Murata T."/>
            <person name="Nelson D."/>
            <person name="Pils B."/>
            <person name="Prigge M."/>
            <person name="Reiss B."/>
            <person name="Renner T."/>
            <person name="Rombauts S."/>
            <person name="Rushton P."/>
            <person name="Sanderfoot A."/>
            <person name="Schween G."/>
            <person name="Shiu S.-H."/>
            <person name="Stueber K."/>
            <person name="Theodoulou F.L."/>
            <person name="Tu H."/>
            <person name="Van de Peer Y."/>
            <person name="Verrier P.J."/>
            <person name="Waters E."/>
            <person name="Wood A."/>
            <person name="Yang L."/>
            <person name="Cove D."/>
            <person name="Cuming A."/>
            <person name="Hasebe M."/>
            <person name="Lucas S."/>
            <person name="Mishler D.B."/>
            <person name="Reski R."/>
            <person name="Grigoriev I."/>
            <person name="Quatrano R.S."/>
            <person name="Boore J.L."/>
        </authorList>
    </citation>
    <scope>NUCLEOTIDE SEQUENCE [LARGE SCALE GENOMIC DNA]</scope>
    <source>
        <strain evidence="11 12">cv. Gransden 2004</strain>
    </source>
</reference>
<dbReference type="GO" id="GO:0016121">
    <property type="term" value="P:carotene catabolic process"/>
    <property type="evidence" value="ECO:0000318"/>
    <property type="project" value="GO_Central"/>
</dbReference>
<dbReference type="PaxDb" id="3218-PP1S132_26V6.1"/>
<evidence type="ECO:0000256" key="9">
    <source>
        <dbReference type="SAM" id="MobiDB-lite"/>
    </source>
</evidence>
<comment type="similarity">
    <text evidence="1">Belongs to the carotenoid oxygenase family.</text>
</comment>
<feature type="binding site" evidence="8">
    <location>
        <position position="354"/>
    </location>
    <ligand>
        <name>Fe cation</name>
        <dbReference type="ChEBI" id="CHEBI:24875"/>
        <note>catalytic</note>
    </ligand>
</feature>
<accession>A0A2K1IRS0</accession>
<dbReference type="Gramene" id="Pp3c21_12920V3.1">
    <property type="protein sequence ID" value="Pp3c21_12920V3.1"/>
    <property type="gene ID" value="Pp3c21_12920"/>
</dbReference>
<feature type="compositionally biased region" description="Basic and acidic residues" evidence="9">
    <location>
        <begin position="67"/>
        <end position="77"/>
    </location>
</feature>
<dbReference type="EnsemblPlants" id="Pp3c21_12920V3.2">
    <property type="protein sequence ID" value="Pp3c21_12920V3.2"/>
    <property type="gene ID" value="Pp3c21_12920"/>
</dbReference>
<feature type="binding site" evidence="8">
    <location>
        <position position="306"/>
    </location>
    <ligand>
        <name>Fe cation</name>
        <dbReference type="ChEBI" id="CHEBI:24875"/>
        <note>catalytic</note>
    </ligand>
</feature>
<evidence type="ECO:0000256" key="6">
    <source>
        <dbReference type="ARBA" id="ARBA00039084"/>
    </source>
</evidence>
<dbReference type="EC" id="1.14.99.n4" evidence="6"/>
<organism evidence="10">
    <name type="scientific">Physcomitrium patens</name>
    <name type="common">Spreading-leaved earth moss</name>
    <name type="synonym">Physcomitrella patens</name>
    <dbReference type="NCBI Taxonomy" id="3218"/>
    <lineage>
        <taxon>Eukaryota</taxon>
        <taxon>Viridiplantae</taxon>
        <taxon>Streptophyta</taxon>
        <taxon>Embryophyta</taxon>
        <taxon>Bryophyta</taxon>
        <taxon>Bryophytina</taxon>
        <taxon>Bryopsida</taxon>
        <taxon>Funariidae</taxon>
        <taxon>Funariales</taxon>
        <taxon>Funariaceae</taxon>
        <taxon>Physcomitrium</taxon>
    </lineage>
</organism>
<dbReference type="GO" id="GO:0046872">
    <property type="term" value="F:metal ion binding"/>
    <property type="evidence" value="ECO:0007669"/>
    <property type="project" value="UniProtKB-KW"/>
</dbReference>
<reference evidence="11" key="3">
    <citation type="submission" date="2020-12" db="UniProtKB">
        <authorList>
            <consortium name="EnsemblPlants"/>
        </authorList>
    </citation>
    <scope>IDENTIFICATION</scope>
</reference>
<feature type="region of interest" description="Disordered" evidence="9">
    <location>
        <begin position="58"/>
        <end position="77"/>
    </location>
</feature>
<dbReference type="RefSeq" id="XP_024359540.1">
    <property type="nucleotide sequence ID" value="XM_024503772.2"/>
</dbReference>
<dbReference type="STRING" id="3218.A0A2K1IRS0"/>
<comment type="catalytic activity">
    <reaction evidence="7">
        <text>all-trans-zeaxanthin + 2 O2 = 4,9-dimethyldodeca-2,4,6,8,10-pentaenedial + 2 (3R)-hydroxy-beta-ionone</text>
        <dbReference type="Rhea" id="RHEA:26393"/>
        <dbReference type="ChEBI" id="CHEBI:15379"/>
        <dbReference type="ChEBI" id="CHEBI:27547"/>
        <dbReference type="ChEBI" id="CHEBI:53171"/>
        <dbReference type="ChEBI" id="CHEBI:53173"/>
        <dbReference type="EC" id="1.14.99.n4"/>
    </reaction>
</comment>
<evidence type="ECO:0000313" key="11">
    <source>
        <dbReference type="EnsemblPlants" id="Pp3c21_12920V3.1"/>
    </source>
</evidence>
<evidence type="ECO:0000256" key="4">
    <source>
        <dbReference type="ARBA" id="ARBA00023002"/>
    </source>
</evidence>
<dbReference type="Pfam" id="PF03055">
    <property type="entry name" value="RPE65"/>
    <property type="match status" value="1"/>
</dbReference>
<dbReference type="OMA" id="TVGWYNG"/>
<evidence type="ECO:0000256" key="2">
    <source>
        <dbReference type="ARBA" id="ARBA00022723"/>
    </source>
</evidence>
<dbReference type="EnsemblPlants" id="Pp3c21_12920V3.3">
    <property type="protein sequence ID" value="Pp3c21_12920V3.3"/>
    <property type="gene ID" value="Pp3c21_12920"/>
</dbReference>
<evidence type="ECO:0000313" key="10">
    <source>
        <dbReference type="EMBL" id="PNR31974.1"/>
    </source>
</evidence>
<dbReference type="PANTHER" id="PTHR10543:SF89">
    <property type="entry name" value="CAROTENOID 9,10(9',10')-CLEAVAGE DIOXYGENASE 1"/>
    <property type="match status" value="1"/>
</dbReference>
<protein>
    <recommendedName>
        <fullName evidence="6">carotenoid 9,10-dioxygenase</fullName>
        <ecNumber evidence="6">1.14.99.n4</ecNumber>
    </recommendedName>
</protein>
<dbReference type="GeneID" id="112274349"/>
<dbReference type="AlphaFoldDB" id="A0A2K1IRS0"/>
<dbReference type="FunCoup" id="A0A2K1IRS0">
    <property type="interactions" value="1514"/>
</dbReference>
<evidence type="ECO:0000256" key="7">
    <source>
        <dbReference type="ARBA" id="ARBA00048709"/>
    </source>
</evidence>
<keyword evidence="2 8" id="KW-0479">Metal-binding</keyword>
<dbReference type="Gramene" id="Pp3c21_12920V3.2">
    <property type="protein sequence ID" value="Pp3c21_12920V3.2"/>
    <property type="gene ID" value="Pp3c21_12920"/>
</dbReference>
<keyword evidence="12" id="KW-1185">Reference proteome</keyword>
<dbReference type="InterPro" id="IPR004294">
    <property type="entry name" value="Carotenoid_Oase"/>
</dbReference>
<evidence type="ECO:0000256" key="3">
    <source>
        <dbReference type="ARBA" id="ARBA00022964"/>
    </source>
</evidence>